<evidence type="ECO:0000313" key="7">
    <source>
        <dbReference type="Proteomes" id="UP000244446"/>
    </source>
</evidence>
<dbReference type="SUPFAM" id="SSF53383">
    <property type="entry name" value="PLP-dependent transferases"/>
    <property type="match status" value="1"/>
</dbReference>
<sequence>MSDRKNRPLSPATRLAQALHHVEERTGALTPTIQLSATYARGADYAPRQPYIYRRDSNETTEHAEAIIADLEGAAATLLFASGMSAAGAVLEALPSGAHVVAPGVMYHGVLQQMQKHQTTGRLAITHYTAGDLDAMKAAIRPGQTALIWVETPNNPDWTVTDIAAAAAIAHEAGARLITDCTATPPCCTRALELGADISFHSATKYLNGHSDVTAGALSVRRAGALWDAIADVRKLQGTVLHSFDAWLLIRGMRTLTLRVERQTENALAIARHFEGDPRLEAVLYPGLASHPGHDIARRQTDGMFGGMLSIIVKGGERAAIDTALACRLFYPATSLGGVESLIEHRKTVSGPGFDVHPALLRLSVGIEHAPDLIDDLEQALDAAT</sequence>
<name>A0A2T7G5M7_9RHOB</name>
<evidence type="ECO:0000256" key="4">
    <source>
        <dbReference type="PIRSR" id="PIRSR001434-2"/>
    </source>
</evidence>
<proteinExistence type="inferred from homology"/>
<dbReference type="InterPro" id="IPR015421">
    <property type="entry name" value="PyrdxlP-dep_Trfase_major"/>
</dbReference>
<comment type="cofactor">
    <cofactor evidence="1 5">
        <name>pyridoxal 5'-phosphate</name>
        <dbReference type="ChEBI" id="CHEBI:597326"/>
    </cofactor>
</comment>
<dbReference type="InterPro" id="IPR015422">
    <property type="entry name" value="PyrdxlP-dep_Trfase_small"/>
</dbReference>
<dbReference type="FunFam" id="3.40.640.10:FF:000046">
    <property type="entry name" value="Cystathionine gamma-lyase"/>
    <property type="match status" value="1"/>
</dbReference>
<dbReference type="GO" id="GO:0004123">
    <property type="term" value="F:cystathionine gamma-lyase activity"/>
    <property type="evidence" value="ECO:0007669"/>
    <property type="project" value="TreeGrafter"/>
</dbReference>
<dbReference type="GO" id="GO:0005737">
    <property type="term" value="C:cytoplasm"/>
    <property type="evidence" value="ECO:0007669"/>
    <property type="project" value="TreeGrafter"/>
</dbReference>
<evidence type="ECO:0000256" key="2">
    <source>
        <dbReference type="ARBA" id="ARBA00009077"/>
    </source>
</evidence>
<dbReference type="PROSITE" id="PS00868">
    <property type="entry name" value="CYS_MET_METAB_PP"/>
    <property type="match status" value="1"/>
</dbReference>
<evidence type="ECO:0000256" key="1">
    <source>
        <dbReference type="ARBA" id="ARBA00001933"/>
    </source>
</evidence>
<protein>
    <submittedName>
        <fullName evidence="6">Cystathionine gamma-synthase</fullName>
    </submittedName>
</protein>
<comment type="similarity">
    <text evidence="2 5">Belongs to the trans-sulfuration enzymes family.</text>
</comment>
<keyword evidence="7" id="KW-1185">Reference proteome</keyword>
<dbReference type="RefSeq" id="WP_108692734.1">
    <property type="nucleotide sequence ID" value="NZ_QCYH01000007.1"/>
</dbReference>
<comment type="caution">
    <text evidence="6">The sequence shown here is derived from an EMBL/GenBank/DDBJ whole genome shotgun (WGS) entry which is preliminary data.</text>
</comment>
<dbReference type="Gene3D" id="3.90.1150.10">
    <property type="entry name" value="Aspartate Aminotransferase, domain 1"/>
    <property type="match status" value="1"/>
</dbReference>
<dbReference type="Pfam" id="PF01053">
    <property type="entry name" value="Cys_Met_Meta_PP"/>
    <property type="match status" value="1"/>
</dbReference>
<dbReference type="GO" id="GO:0019343">
    <property type="term" value="P:cysteine biosynthetic process via cystathionine"/>
    <property type="evidence" value="ECO:0007669"/>
    <property type="project" value="TreeGrafter"/>
</dbReference>
<dbReference type="PANTHER" id="PTHR11808">
    <property type="entry name" value="TRANS-SULFURATION ENZYME FAMILY MEMBER"/>
    <property type="match status" value="1"/>
</dbReference>
<dbReference type="InterPro" id="IPR054542">
    <property type="entry name" value="Cys_met_metab_PP"/>
</dbReference>
<keyword evidence="3 4" id="KW-0663">Pyridoxal phosphate</keyword>
<dbReference type="InterPro" id="IPR015424">
    <property type="entry name" value="PyrdxlP-dep_Trfase"/>
</dbReference>
<dbReference type="Gene3D" id="3.40.640.10">
    <property type="entry name" value="Type I PLP-dependent aspartate aminotransferase-like (Major domain)"/>
    <property type="match status" value="1"/>
</dbReference>
<dbReference type="GO" id="GO:0019346">
    <property type="term" value="P:transsulfuration"/>
    <property type="evidence" value="ECO:0007669"/>
    <property type="project" value="InterPro"/>
</dbReference>
<gene>
    <name evidence="6" type="ORF">DC366_13280</name>
</gene>
<dbReference type="EMBL" id="QCYH01000007">
    <property type="protein sequence ID" value="PVA09686.1"/>
    <property type="molecule type" value="Genomic_DNA"/>
</dbReference>
<dbReference type="Proteomes" id="UP000244446">
    <property type="component" value="Unassembled WGS sequence"/>
</dbReference>
<dbReference type="PANTHER" id="PTHR11808:SF15">
    <property type="entry name" value="CYSTATHIONINE GAMMA-LYASE"/>
    <property type="match status" value="1"/>
</dbReference>
<reference evidence="6 7" key="1">
    <citation type="submission" date="2018-04" db="EMBL/GenBank/DDBJ databases">
        <title>Pelagivirga bohaiensis gen. nov., sp. nov., a bacterium isolated from the Bohai Sea.</title>
        <authorList>
            <person name="Ji X."/>
        </authorList>
    </citation>
    <scope>NUCLEOTIDE SEQUENCE [LARGE SCALE GENOMIC DNA]</scope>
    <source>
        <strain evidence="6 7">BH-SD19</strain>
    </source>
</reference>
<dbReference type="AlphaFoldDB" id="A0A2T7G5M7"/>
<dbReference type="GO" id="GO:0030170">
    <property type="term" value="F:pyridoxal phosphate binding"/>
    <property type="evidence" value="ECO:0007669"/>
    <property type="project" value="InterPro"/>
</dbReference>
<dbReference type="InterPro" id="IPR000277">
    <property type="entry name" value="Cys/Met-Metab_PyrdxlP-dep_enz"/>
</dbReference>
<evidence type="ECO:0000256" key="3">
    <source>
        <dbReference type="ARBA" id="ARBA00022898"/>
    </source>
</evidence>
<organism evidence="6 7">
    <name type="scientific">Pelagivirga sediminicola</name>
    <dbReference type="NCBI Taxonomy" id="2170575"/>
    <lineage>
        <taxon>Bacteria</taxon>
        <taxon>Pseudomonadati</taxon>
        <taxon>Pseudomonadota</taxon>
        <taxon>Alphaproteobacteria</taxon>
        <taxon>Rhodobacterales</taxon>
        <taxon>Paracoccaceae</taxon>
        <taxon>Pelagivirga</taxon>
    </lineage>
</organism>
<accession>A0A2T7G5M7</accession>
<dbReference type="PIRSF" id="PIRSF001434">
    <property type="entry name" value="CGS"/>
    <property type="match status" value="1"/>
</dbReference>
<evidence type="ECO:0000313" key="6">
    <source>
        <dbReference type="EMBL" id="PVA09686.1"/>
    </source>
</evidence>
<evidence type="ECO:0000256" key="5">
    <source>
        <dbReference type="RuleBase" id="RU362118"/>
    </source>
</evidence>
<dbReference type="OrthoDB" id="9805807at2"/>
<feature type="modified residue" description="N6-(pyridoxal phosphate)lysine" evidence="4">
    <location>
        <position position="205"/>
    </location>
</feature>